<organism evidence="1 2">
    <name type="scientific">Cryobacterium melibiosiphilum</name>
    <dbReference type="NCBI Taxonomy" id="995039"/>
    <lineage>
        <taxon>Bacteria</taxon>
        <taxon>Bacillati</taxon>
        <taxon>Actinomycetota</taxon>
        <taxon>Actinomycetes</taxon>
        <taxon>Micrococcales</taxon>
        <taxon>Microbacteriaceae</taxon>
        <taxon>Cryobacterium</taxon>
    </lineage>
</organism>
<evidence type="ECO:0000313" key="2">
    <source>
        <dbReference type="Proteomes" id="UP000272015"/>
    </source>
</evidence>
<dbReference type="Proteomes" id="UP000272015">
    <property type="component" value="Unassembled WGS sequence"/>
</dbReference>
<evidence type="ECO:0008006" key="3">
    <source>
        <dbReference type="Google" id="ProtNLM"/>
    </source>
</evidence>
<comment type="caution">
    <text evidence="1">The sequence shown here is derived from an EMBL/GenBank/DDBJ whole genome shotgun (WGS) entry which is preliminary data.</text>
</comment>
<accession>A0A3A5MFC5</accession>
<evidence type="ECO:0000313" key="1">
    <source>
        <dbReference type="EMBL" id="RJT87815.1"/>
    </source>
</evidence>
<sequence length="342" mass="34602">MVAELMLAGCASAAPAVKPVPNTTAAVPPETTLTAPAQVFGGDCAAALSSADVSAALGEAAEYHQAPDSVHYEFSIDQVGGVPCGWDSIEPDGTAELVTVLLPADLLPADADLAPTCDDSEAGTPESPGYGSCRFDLVSSGFWLSGIVQTGAASSNDDSRAAITALGVSFAARTASAAVFTPTPAVAGRWPSADQADCDALTRSEPVAAILAGSSIEGIPGAPGGTGRGVFAGLFRAAEVAEAAACFWTGETADGEFVDFGAYSLPGGAWVQTVLEQIPDAEYVAYDGLDSVLIVPTDYGTTLHVFDGTNWLAVHPAEESDASLETLGPLMVAFVAELNAAR</sequence>
<keyword evidence="2" id="KW-1185">Reference proteome</keyword>
<reference evidence="1 2" key="1">
    <citation type="submission" date="2018-09" db="EMBL/GenBank/DDBJ databases">
        <title>Novel species of Cryobacterium.</title>
        <authorList>
            <person name="Liu Q."/>
            <person name="Xin Y.-H."/>
        </authorList>
    </citation>
    <scope>NUCLEOTIDE SEQUENCE [LARGE SCALE GENOMIC DNA]</scope>
    <source>
        <strain evidence="1 2">Hh39</strain>
    </source>
</reference>
<dbReference type="AlphaFoldDB" id="A0A3A5MFC5"/>
<protein>
    <recommendedName>
        <fullName evidence="3">DUF3558 domain-containing protein</fullName>
    </recommendedName>
</protein>
<proteinExistence type="predicted"/>
<name>A0A3A5MFC5_9MICO</name>
<dbReference type="EMBL" id="QZVS01000087">
    <property type="protein sequence ID" value="RJT87815.1"/>
    <property type="molecule type" value="Genomic_DNA"/>
</dbReference>
<gene>
    <name evidence="1" type="ORF">D6T64_13215</name>
</gene>